<dbReference type="Proteomes" id="UP001060215">
    <property type="component" value="Chromosome 9"/>
</dbReference>
<sequence length="103" mass="11819">MQTNGNRYEGGFFPKDKVGSRPVYCMRKEDLLPTLHFSGLRSLHCINKRSLLCISLVEAGLNFSCFESRGRKARGVMRFSFQVKWAVVFQANCQRLIKVKFPA</sequence>
<evidence type="ECO:0000313" key="2">
    <source>
        <dbReference type="Proteomes" id="UP001060215"/>
    </source>
</evidence>
<proteinExistence type="predicted"/>
<accession>A0ACC0GVW8</accession>
<reference evidence="1 2" key="1">
    <citation type="journal article" date="2022" name="Plant J.">
        <title>Chromosome-level genome of Camellia lanceoleosa provides a valuable resource for understanding genome evolution and self-incompatibility.</title>
        <authorList>
            <person name="Gong W."/>
            <person name="Xiao S."/>
            <person name="Wang L."/>
            <person name="Liao Z."/>
            <person name="Chang Y."/>
            <person name="Mo W."/>
            <person name="Hu G."/>
            <person name="Li W."/>
            <person name="Zhao G."/>
            <person name="Zhu H."/>
            <person name="Hu X."/>
            <person name="Ji K."/>
            <person name="Xiang X."/>
            <person name="Song Q."/>
            <person name="Yuan D."/>
            <person name="Jin S."/>
            <person name="Zhang L."/>
        </authorList>
    </citation>
    <scope>NUCLEOTIDE SEQUENCE [LARGE SCALE GENOMIC DNA]</scope>
    <source>
        <strain evidence="1">SQ_2022a</strain>
    </source>
</reference>
<gene>
    <name evidence="1" type="ORF">LOK49_LG08G01833</name>
</gene>
<organism evidence="1 2">
    <name type="scientific">Camellia lanceoleosa</name>
    <dbReference type="NCBI Taxonomy" id="1840588"/>
    <lineage>
        <taxon>Eukaryota</taxon>
        <taxon>Viridiplantae</taxon>
        <taxon>Streptophyta</taxon>
        <taxon>Embryophyta</taxon>
        <taxon>Tracheophyta</taxon>
        <taxon>Spermatophyta</taxon>
        <taxon>Magnoliopsida</taxon>
        <taxon>eudicotyledons</taxon>
        <taxon>Gunneridae</taxon>
        <taxon>Pentapetalae</taxon>
        <taxon>asterids</taxon>
        <taxon>Ericales</taxon>
        <taxon>Theaceae</taxon>
        <taxon>Camellia</taxon>
    </lineage>
</organism>
<name>A0ACC0GVW8_9ERIC</name>
<evidence type="ECO:0000313" key="1">
    <source>
        <dbReference type="EMBL" id="KAI8004251.1"/>
    </source>
</evidence>
<protein>
    <submittedName>
        <fullName evidence="1">Uncharacterized protein</fullName>
    </submittedName>
</protein>
<dbReference type="EMBL" id="CM045766">
    <property type="protein sequence ID" value="KAI8004251.1"/>
    <property type="molecule type" value="Genomic_DNA"/>
</dbReference>
<keyword evidence="2" id="KW-1185">Reference proteome</keyword>
<comment type="caution">
    <text evidence="1">The sequence shown here is derived from an EMBL/GenBank/DDBJ whole genome shotgun (WGS) entry which is preliminary data.</text>
</comment>